<reference evidence="1 2" key="1">
    <citation type="submission" date="2024-01" db="EMBL/GenBank/DDBJ databases">
        <title>The complete chloroplast genome sequence of Lithospermum erythrorhizon: insights into the phylogenetic relationship among Boraginaceae species and the maternal lineages of purple gromwells.</title>
        <authorList>
            <person name="Okada T."/>
            <person name="Watanabe K."/>
        </authorList>
    </citation>
    <scope>NUCLEOTIDE SEQUENCE [LARGE SCALE GENOMIC DNA]</scope>
</reference>
<dbReference type="Proteomes" id="UP001454036">
    <property type="component" value="Unassembled WGS sequence"/>
</dbReference>
<evidence type="ECO:0000313" key="1">
    <source>
        <dbReference type="EMBL" id="GAA0184382.1"/>
    </source>
</evidence>
<keyword evidence="2" id="KW-1185">Reference proteome</keyword>
<dbReference type="AlphaFoldDB" id="A0AAV3RVN0"/>
<comment type="caution">
    <text evidence="1">The sequence shown here is derived from an EMBL/GenBank/DDBJ whole genome shotgun (WGS) entry which is preliminary data.</text>
</comment>
<protein>
    <submittedName>
        <fullName evidence="1">Uncharacterized protein</fullName>
    </submittedName>
</protein>
<accession>A0AAV3RVN0</accession>
<name>A0AAV3RVN0_LITER</name>
<evidence type="ECO:0000313" key="2">
    <source>
        <dbReference type="Proteomes" id="UP001454036"/>
    </source>
</evidence>
<gene>
    <name evidence="1" type="ORF">LIER_31670</name>
</gene>
<proteinExistence type="predicted"/>
<sequence>MNGPVVGIYRSRSRDGPPSITGRVNVISGDRSGGGDYGSLRWAYVERDIYAVIAGACPEFPDLSFFKKDFEGIECPHEDPLLITLVIANFEVGHMLVDTGRSVDILFLDAYMKLGMS</sequence>
<organism evidence="1 2">
    <name type="scientific">Lithospermum erythrorhizon</name>
    <name type="common">Purple gromwell</name>
    <name type="synonym">Lithospermum officinale var. erythrorhizon</name>
    <dbReference type="NCBI Taxonomy" id="34254"/>
    <lineage>
        <taxon>Eukaryota</taxon>
        <taxon>Viridiplantae</taxon>
        <taxon>Streptophyta</taxon>
        <taxon>Embryophyta</taxon>
        <taxon>Tracheophyta</taxon>
        <taxon>Spermatophyta</taxon>
        <taxon>Magnoliopsida</taxon>
        <taxon>eudicotyledons</taxon>
        <taxon>Gunneridae</taxon>
        <taxon>Pentapetalae</taxon>
        <taxon>asterids</taxon>
        <taxon>lamiids</taxon>
        <taxon>Boraginales</taxon>
        <taxon>Boraginaceae</taxon>
        <taxon>Boraginoideae</taxon>
        <taxon>Lithospermeae</taxon>
        <taxon>Lithospermum</taxon>
    </lineage>
</organism>
<dbReference type="EMBL" id="BAABME010011855">
    <property type="protein sequence ID" value="GAA0184382.1"/>
    <property type="molecule type" value="Genomic_DNA"/>
</dbReference>